<dbReference type="PANTHER" id="PTHR10900">
    <property type="entry name" value="PERIOSTIN-RELATED"/>
    <property type="match status" value="1"/>
</dbReference>
<dbReference type="SMART" id="SM00554">
    <property type="entry name" value="FAS1"/>
    <property type="match status" value="2"/>
</dbReference>
<dbReference type="OrthoDB" id="7700931at2759"/>
<keyword evidence="4" id="KW-1185">Reference proteome</keyword>
<organism evidence="3 4">
    <name type="scientific">Glutinoglossum americanum</name>
    <dbReference type="NCBI Taxonomy" id="1670608"/>
    <lineage>
        <taxon>Eukaryota</taxon>
        <taxon>Fungi</taxon>
        <taxon>Dikarya</taxon>
        <taxon>Ascomycota</taxon>
        <taxon>Pezizomycotina</taxon>
        <taxon>Geoglossomycetes</taxon>
        <taxon>Geoglossales</taxon>
        <taxon>Geoglossaceae</taxon>
        <taxon>Glutinoglossum</taxon>
    </lineage>
</organism>
<feature type="compositionally biased region" description="Basic residues" evidence="1">
    <location>
        <begin position="123"/>
        <end position="159"/>
    </location>
</feature>
<feature type="domain" description="FAS1" evidence="2">
    <location>
        <begin position="309"/>
        <end position="477"/>
    </location>
</feature>
<dbReference type="InterPro" id="IPR000782">
    <property type="entry name" value="FAS1_domain"/>
</dbReference>
<dbReference type="Pfam" id="PF02469">
    <property type="entry name" value="Fasciclin"/>
    <property type="match status" value="2"/>
</dbReference>
<feature type="region of interest" description="Disordered" evidence="1">
    <location>
        <begin position="110"/>
        <end position="159"/>
    </location>
</feature>
<feature type="domain" description="FAS1" evidence="2">
    <location>
        <begin position="162"/>
        <end position="305"/>
    </location>
</feature>
<gene>
    <name evidence="3" type="ORF">FGG08_002483</name>
</gene>
<evidence type="ECO:0000259" key="2">
    <source>
        <dbReference type="PROSITE" id="PS50213"/>
    </source>
</evidence>
<protein>
    <recommendedName>
        <fullName evidence="2">FAS1 domain-containing protein</fullName>
    </recommendedName>
</protein>
<dbReference type="PROSITE" id="PS50213">
    <property type="entry name" value="FAS1"/>
    <property type="match status" value="2"/>
</dbReference>
<dbReference type="Proteomes" id="UP000698800">
    <property type="component" value="Unassembled WGS sequence"/>
</dbReference>
<comment type="caution">
    <text evidence="3">The sequence shown here is derived from an EMBL/GenBank/DDBJ whole genome shotgun (WGS) entry which is preliminary data.</text>
</comment>
<dbReference type="SUPFAM" id="SSF82153">
    <property type="entry name" value="FAS1 domain"/>
    <property type="match status" value="2"/>
</dbReference>
<evidence type="ECO:0000313" key="3">
    <source>
        <dbReference type="EMBL" id="KAH0543222.1"/>
    </source>
</evidence>
<reference evidence="3" key="1">
    <citation type="submission" date="2021-03" db="EMBL/GenBank/DDBJ databases">
        <title>Comparative genomics and phylogenomic investigation of the class Geoglossomycetes provide insights into ecological specialization and systematics.</title>
        <authorList>
            <person name="Melie T."/>
            <person name="Pirro S."/>
            <person name="Miller A.N."/>
            <person name="Quandt A."/>
        </authorList>
    </citation>
    <scope>NUCLEOTIDE SEQUENCE</scope>
    <source>
        <strain evidence="3">GBOQ0MN5Z8</strain>
    </source>
</reference>
<dbReference type="InterPro" id="IPR036378">
    <property type="entry name" value="FAS1_dom_sf"/>
</dbReference>
<proteinExistence type="predicted"/>
<dbReference type="Gene3D" id="2.30.180.10">
    <property type="entry name" value="FAS1 domain"/>
    <property type="match status" value="2"/>
</dbReference>
<sequence>MRLTYYLLPLAVVTTAFMIPDEEVLRQLELEPKNPGDSIAEETLSAAPDVHSQIEGPFSSFVDYSEGVLDTALSFASDVRKKQKGYWCMKSLQAFDADAWLATGVDPLEQAELDDGDEPPHHGPPHHGPPHHGPPHHGPPHRRPPHHGHPPHRRPHHGHKSNLTLWQLISKSKYTTKLAKLISEDKDLVHLLNSTKANHTIFAPIDAAFKRIPRHGKKPSKEFIEKVLKYHVVPGRYPAGRLIVSHTIPTILDEPALGKEPQRLRIGFSLKGLDVNFYSHIRAVNITASMQFGSNGIIHAVDHILLPPPPALKIIELVPTEFSTLQLGLLKTGLAELIEKSGHIGGTLFAPSNFAFKKLGPHVNAFLFSKHGLKYLRALLEYHILPNNTLYSDALYRYEPKSGGEAEGDMPDCPYASSIPHRSFHIDLPTLLLDRHLSIDISRWGRFISFVINGFNHVAVLDGVAKDGVIHVVPNVLIPPKTPGGKMEVEEEMTVEELVERLRPFADSEDCGEL</sequence>
<evidence type="ECO:0000313" key="4">
    <source>
        <dbReference type="Proteomes" id="UP000698800"/>
    </source>
</evidence>
<dbReference type="AlphaFoldDB" id="A0A9P8IBM4"/>
<accession>A0A9P8IBM4</accession>
<name>A0A9P8IBM4_9PEZI</name>
<dbReference type="InterPro" id="IPR050904">
    <property type="entry name" value="Adhesion/Biosynth-related"/>
</dbReference>
<dbReference type="EMBL" id="JAGHQL010000037">
    <property type="protein sequence ID" value="KAH0543222.1"/>
    <property type="molecule type" value="Genomic_DNA"/>
</dbReference>
<evidence type="ECO:0000256" key="1">
    <source>
        <dbReference type="SAM" id="MobiDB-lite"/>
    </source>
</evidence>
<dbReference type="PANTHER" id="PTHR10900:SF125">
    <property type="entry name" value="FAS1 DOMAIN-CONTAINING PROTEIN YLR001C"/>
    <property type="match status" value="1"/>
</dbReference>